<dbReference type="Pfam" id="PF02736">
    <property type="entry name" value="Myosin_N"/>
    <property type="match status" value="1"/>
</dbReference>
<feature type="domain" description="Myosin motor" evidence="10">
    <location>
        <begin position="85"/>
        <end position="196"/>
    </location>
</feature>
<dbReference type="GO" id="GO:0000146">
    <property type="term" value="F:microfilament motor activity"/>
    <property type="evidence" value="ECO:0007669"/>
    <property type="project" value="TreeGrafter"/>
</dbReference>
<dbReference type="FunFam" id="2.30.30.360:FF:000001">
    <property type="entry name" value="Myosin heavy chain"/>
    <property type="match status" value="1"/>
</dbReference>
<evidence type="ECO:0000313" key="13">
    <source>
        <dbReference type="Proteomes" id="UP000261580"/>
    </source>
</evidence>
<evidence type="ECO:0000256" key="7">
    <source>
        <dbReference type="ARBA" id="ARBA00023175"/>
    </source>
</evidence>
<dbReference type="GO" id="GO:0007015">
    <property type="term" value="P:actin filament organization"/>
    <property type="evidence" value="ECO:0007669"/>
    <property type="project" value="TreeGrafter"/>
</dbReference>
<dbReference type="PROSITE" id="PS51456">
    <property type="entry name" value="MYOSIN_MOTOR"/>
    <property type="match status" value="1"/>
</dbReference>
<dbReference type="GO" id="GO:0005516">
    <property type="term" value="F:calmodulin binding"/>
    <property type="evidence" value="ECO:0007669"/>
    <property type="project" value="UniProtKB-KW"/>
</dbReference>
<evidence type="ECO:0000256" key="1">
    <source>
        <dbReference type="ARBA" id="ARBA00008314"/>
    </source>
</evidence>
<dbReference type="Proteomes" id="UP000261580">
    <property type="component" value="Unassembled WGS sequence"/>
</dbReference>
<evidence type="ECO:0000256" key="5">
    <source>
        <dbReference type="ARBA" id="ARBA00023054"/>
    </source>
</evidence>
<evidence type="ECO:0000256" key="6">
    <source>
        <dbReference type="ARBA" id="ARBA00023123"/>
    </source>
</evidence>
<dbReference type="GO" id="GO:0016459">
    <property type="term" value="C:myosin complex"/>
    <property type="evidence" value="ECO:0007669"/>
    <property type="project" value="UniProtKB-KW"/>
</dbReference>
<keyword evidence="7" id="KW-0505">Motor protein</keyword>
<dbReference type="PANTHER" id="PTHR13140:SF857">
    <property type="entry name" value="MYOSIN-11"/>
    <property type="match status" value="1"/>
</dbReference>
<dbReference type="FunFam" id="3.40.850.10:FF:000101">
    <property type="entry name" value="Slow myosin heavy chain 2"/>
    <property type="match status" value="1"/>
</dbReference>
<evidence type="ECO:0008006" key="14">
    <source>
        <dbReference type="Google" id="ProtNLM"/>
    </source>
</evidence>
<dbReference type="STRING" id="32507.ENSNBRP00000004826"/>
<reference evidence="12" key="2">
    <citation type="submission" date="2025-09" db="UniProtKB">
        <authorList>
            <consortium name="Ensembl"/>
        </authorList>
    </citation>
    <scope>IDENTIFICATION</scope>
</reference>
<dbReference type="SUPFAM" id="SSF52540">
    <property type="entry name" value="P-loop containing nucleoside triphosphate hydrolases"/>
    <property type="match status" value="1"/>
</dbReference>
<evidence type="ECO:0000313" key="12">
    <source>
        <dbReference type="Ensembl" id="ENSNBRP00000004826.1"/>
    </source>
</evidence>
<dbReference type="AlphaFoldDB" id="A0A3Q4G8V8"/>
<keyword evidence="3" id="KW-0067">ATP-binding</keyword>
<dbReference type="InterPro" id="IPR027417">
    <property type="entry name" value="P-loop_NTPase"/>
</dbReference>
<keyword evidence="6 9" id="KW-0518">Myosin</keyword>
<dbReference type="GO" id="GO:0005737">
    <property type="term" value="C:cytoplasm"/>
    <property type="evidence" value="ECO:0007669"/>
    <property type="project" value="TreeGrafter"/>
</dbReference>
<keyword evidence="8 9" id="KW-0009">Actin-binding</keyword>
<keyword evidence="4" id="KW-0112">Calmodulin-binding</keyword>
<dbReference type="Gene3D" id="2.30.30.360">
    <property type="entry name" value="Myosin S1 fragment, N-terminal"/>
    <property type="match status" value="1"/>
</dbReference>
<dbReference type="Gene3D" id="3.40.850.10">
    <property type="entry name" value="Kinesin motor domain"/>
    <property type="match status" value="1"/>
</dbReference>
<dbReference type="Pfam" id="PF00063">
    <property type="entry name" value="Myosin_head"/>
    <property type="match status" value="1"/>
</dbReference>
<keyword evidence="13" id="KW-1185">Reference proteome</keyword>
<feature type="domain" description="Myosin N-terminal SH3-like" evidence="11">
    <location>
        <begin position="32"/>
        <end position="81"/>
    </location>
</feature>
<reference evidence="12" key="1">
    <citation type="submission" date="2025-08" db="UniProtKB">
        <authorList>
            <consortium name="Ensembl"/>
        </authorList>
    </citation>
    <scope>IDENTIFICATION</scope>
</reference>
<evidence type="ECO:0000256" key="8">
    <source>
        <dbReference type="ARBA" id="ARBA00023203"/>
    </source>
</evidence>
<keyword evidence="5" id="KW-0175">Coiled coil</keyword>
<dbReference type="InterPro" id="IPR004009">
    <property type="entry name" value="SH3_Myosin"/>
</dbReference>
<name>A0A3Q4G8V8_NEOBR</name>
<dbReference type="InterPro" id="IPR036961">
    <property type="entry name" value="Kinesin_motor_dom_sf"/>
</dbReference>
<dbReference type="Ensembl" id="ENSNBRT00000004978.1">
    <property type="protein sequence ID" value="ENSNBRP00000004826.1"/>
    <property type="gene ID" value="ENSNBRG00000003842.1"/>
</dbReference>
<sequence>MGDSLMAEFGKAAPYLRKSEKERLEAQTRPFDIKTECFVVDTKEEYVKGKILSKDGGMVTVQKEDETTVTVKESDTHPQNPPKFDKIEDMAMFTFLHEPAVLFNLKERYAAWMIYTYSGLFCVTVNPYKWLPVYDAEVVAAYRGKKRSEAPPHIFSISDNAYQYMLTDRENQSATSTLARIDLKTAFSSENALRPP</sequence>
<proteinExistence type="inferred from homology"/>
<evidence type="ECO:0000256" key="2">
    <source>
        <dbReference type="ARBA" id="ARBA00022741"/>
    </source>
</evidence>
<evidence type="ECO:0000259" key="10">
    <source>
        <dbReference type="PROSITE" id="PS51456"/>
    </source>
</evidence>
<dbReference type="PROSITE" id="PS51844">
    <property type="entry name" value="SH3_LIKE"/>
    <property type="match status" value="1"/>
</dbReference>
<accession>A0A3Q4G8V8</accession>
<evidence type="ECO:0000256" key="4">
    <source>
        <dbReference type="ARBA" id="ARBA00022860"/>
    </source>
</evidence>
<protein>
    <recommendedName>
        <fullName evidence="14">Slow myosin heavy chain 2</fullName>
    </recommendedName>
</protein>
<dbReference type="PANTHER" id="PTHR13140">
    <property type="entry name" value="MYOSIN"/>
    <property type="match status" value="1"/>
</dbReference>
<dbReference type="GO" id="GO:0005524">
    <property type="term" value="F:ATP binding"/>
    <property type="evidence" value="ECO:0007669"/>
    <property type="project" value="UniProtKB-KW"/>
</dbReference>
<dbReference type="Bgee" id="ENSNBRG00000003842">
    <property type="expression patterns" value="Expressed in heart and 1 other cell type or tissue"/>
</dbReference>
<evidence type="ECO:0000256" key="3">
    <source>
        <dbReference type="ARBA" id="ARBA00022840"/>
    </source>
</evidence>
<evidence type="ECO:0000259" key="11">
    <source>
        <dbReference type="PROSITE" id="PS51844"/>
    </source>
</evidence>
<dbReference type="GO" id="GO:0051015">
    <property type="term" value="F:actin filament binding"/>
    <property type="evidence" value="ECO:0007669"/>
    <property type="project" value="InterPro"/>
</dbReference>
<comment type="similarity">
    <text evidence="1 9">Belongs to the TRAFAC class myosin-kinesin ATPase superfamily. Myosin family.</text>
</comment>
<dbReference type="InterPro" id="IPR008989">
    <property type="entry name" value="Myosin_S1_N"/>
</dbReference>
<evidence type="ECO:0000256" key="9">
    <source>
        <dbReference type="PROSITE-ProRule" id="PRU00782"/>
    </source>
</evidence>
<organism evidence="12 13">
    <name type="scientific">Neolamprologus brichardi</name>
    <name type="common">Fairy cichlid</name>
    <name type="synonym">Lamprologus brichardi</name>
    <dbReference type="NCBI Taxonomy" id="32507"/>
    <lineage>
        <taxon>Eukaryota</taxon>
        <taxon>Metazoa</taxon>
        <taxon>Chordata</taxon>
        <taxon>Craniata</taxon>
        <taxon>Vertebrata</taxon>
        <taxon>Euteleostomi</taxon>
        <taxon>Actinopterygii</taxon>
        <taxon>Neopterygii</taxon>
        <taxon>Teleostei</taxon>
        <taxon>Neoteleostei</taxon>
        <taxon>Acanthomorphata</taxon>
        <taxon>Ovalentaria</taxon>
        <taxon>Cichlomorphae</taxon>
        <taxon>Cichliformes</taxon>
        <taxon>Cichlidae</taxon>
        <taxon>African cichlids</taxon>
        <taxon>Pseudocrenilabrinae</taxon>
        <taxon>Lamprologini</taxon>
        <taxon>Neolamprologus</taxon>
    </lineage>
</organism>
<dbReference type="GO" id="GO:0016020">
    <property type="term" value="C:membrane"/>
    <property type="evidence" value="ECO:0007669"/>
    <property type="project" value="TreeGrafter"/>
</dbReference>
<dbReference type="InterPro" id="IPR001609">
    <property type="entry name" value="Myosin_head_motor_dom-like"/>
</dbReference>
<dbReference type="OMA" id="XTINNSG"/>
<dbReference type="GeneTree" id="ENSGT00940000167286"/>
<keyword evidence="2" id="KW-0547">Nucleotide-binding</keyword>
<comment type="caution">
    <text evidence="9">Lacks conserved residue(s) required for the propagation of feature annotation.</text>
</comment>